<evidence type="ECO:0000259" key="13">
    <source>
        <dbReference type="Pfam" id="PF01217"/>
    </source>
</evidence>
<dbReference type="PANTHER" id="PTHR11043:SF0">
    <property type="entry name" value="COATOMER SUBUNIT ZETA"/>
    <property type="match status" value="1"/>
</dbReference>
<evidence type="ECO:0000313" key="14">
    <source>
        <dbReference type="Proteomes" id="UP001318040"/>
    </source>
</evidence>
<evidence type="ECO:0000256" key="11">
    <source>
        <dbReference type="ARBA" id="ARBA00045555"/>
    </source>
</evidence>
<comment type="subunit">
    <text evidence="3 12">Oligomeric complex that consists of at least the alpha, beta, beta', gamma, delta, epsilon and zeta subunits.</text>
</comment>
<dbReference type="GO" id="GO:0006890">
    <property type="term" value="P:retrograde vesicle-mediated transport, Golgi to endoplasmic reticulum"/>
    <property type="evidence" value="ECO:0007669"/>
    <property type="project" value="UniProtKB-UniRule"/>
</dbReference>
<evidence type="ECO:0000256" key="7">
    <source>
        <dbReference type="ARBA" id="ARBA00022927"/>
    </source>
</evidence>
<keyword evidence="6 12" id="KW-0931">ER-Golgi transport</keyword>
<reference evidence="15" key="1">
    <citation type="submission" date="2025-08" db="UniProtKB">
        <authorList>
            <consortium name="RefSeq"/>
        </authorList>
    </citation>
    <scope>IDENTIFICATION</scope>
    <source>
        <tissue evidence="15">Sperm</tissue>
    </source>
</reference>
<evidence type="ECO:0000256" key="8">
    <source>
        <dbReference type="ARBA" id="ARBA00023034"/>
    </source>
</evidence>
<evidence type="ECO:0000256" key="1">
    <source>
        <dbReference type="ARBA" id="ARBA00004255"/>
    </source>
</evidence>
<evidence type="ECO:0000256" key="4">
    <source>
        <dbReference type="ARBA" id="ARBA00022448"/>
    </source>
</evidence>
<keyword evidence="8 12" id="KW-0333">Golgi apparatus</keyword>
<dbReference type="InterPro" id="IPR039652">
    <property type="entry name" value="Coatomer_zeta"/>
</dbReference>
<evidence type="ECO:0000256" key="2">
    <source>
        <dbReference type="ARBA" id="ARBA00006972"/>
    </source>
</evidence>
<dbReference type="RefSeq" id="XP_032831547.1">
    <property type="nucleotide sequence ID" value="XM_032975656.1"/>
</dbReference>
<evidence type="ECO:0000256" key="12">
    <source>
        <dbReference type="RuleBase" id="RU366053"/>
    </source>
</evidence>
<dbReference type="GO" id="GO:0000139">
    <property type="term" value="C:Golgi membrane"/>
    <property type="evidence" value="ECO:0007669"/>
    <property type="project" value="UniProtKB-SubCell"/>
</dbReference>
<evidence type="ECO:0000256" key="3">
    <source>
        <dbReference type="ARBA" id="ARBA00011775"/>
    </source>
</evidence>
<dbReference type="GO" id="GO:0006891">
    <property type="term" value="P:intra-Golgi vesicle-mediated transport"/>
    <property type="evidence" value="ECO:0007669"/>
    <property type="project" value="TreeGrafter"/>
</dbReference>
<comment type="similarity">
    <text evidence="2 12">Belongs to the adaptor complexes small subunit family.</text>
</comment>
<evidence type="ECO:0000256" key="5">
    <source>
        <dbReference type="ARBA" id="ARBA00022490"/>
    </source>
</evidence>
<dbReference type="InterPro" id="IPR022775">
    <property type="entry name" value="AP_mu_sigma_su"/>
</dbReference>
<dbReference type="CDD" id="cd14829">
    <property type="entry name" value="Zeta-COP"/>
    <property type="match status" value="1"/>
</dbReference>
<evidence type="ECO:0000256" key="9">
    <source>
        <dbReference type="ARBA" id="ARBA00023136"/>
    </source>
</evidence>
<comment type="function">
    <text evidence="11">The coatomer is a cytosolic protein complex that binds to dilysine motifs and reversibly associates with Golgi non-clathrin-coated vesicles, which further mediate biosynthetic protein transport from the ER, via the Golgi up to the trans Golgi network. Coatomer complex is required for budding from Golgi membranes, and is essential for the retrograde Golgi-to-ER transport of dilysine-tagged proteins. The zeta subunit may be involved in regulating the coat assembly and, hence, the rate of biosynthetic protein transport due to its association-dissociation properties with the coatomer complex.</text>
</comment>
<dbReference type="InterPro" id="IPR011012">
    <property type="entry name" value="Longin-like_dom_sf"/>
</dbReference>
<dbReference type="Proteomes" id="UP001318040">
    <property type="component" value="Chromosome 56"/>
</dbReference>
<organism evidence="14 15">
    <name type="scientific">Petromyzon marinus</name>
    <name type="common">Sea lamprey</name>
    <dbReference type="NCBI Taxonomy" id="7757"/>
    <lineage>
        <taxon>Eukaryota</taxon>
        <taxon>Metazoa</taxon>
        <taxon>Chordata</taxon>
        <taxon>Craniata</taxon>
        <taxon>Vertebrata</taxon>
        <taxon>Cyclostomata</taxon>
        <taxon>Hyperoartia</taxon>
        <taxon>Petromyzontiformes</taxon>
        <taxon>Petromyzontidae</taxon>
        <taxon>Petromyzon</taxon>
    </lineage>
</organism>
<comment type="subcellular location">
    <subcellularLocation>
        <location evidence="12">Cytoplasm</location>
    </subcellularLocation>
    <subcellularLocation>
        <location evidence="1 12">Golgi apparatus membrane</location>
        <topology evidence="1 12">Peripheral membrane protein</topology>
        <orientation evidence="1 12">Cytoplasmic side</orientation>
    </subcellularLocation>
    <subcellularLocation>
        <location evidence="12">Cytoplasmic vesicle</location>
        <location evidence="12">COPI-coated vesicle membrane</location>
        <topology evidence="12">Peripheral membrane protein</topology>
        <orientation evidence="12">Cytoplasmic side</orientation>
    </subcellularLocation>
</comment>
<dbReference type="Pfam" id="PF01217">
    <property type="entry name" value="Clat_adaptor_s"/>
    <property type="match status" value="1"/>
</dbReference>
<protein>
    <recommendedName>
        <fullName evidence="12">Coatomer subunit zeta</fullName>
    </recommendedName>
</protein>
<dbReference type="Gene3D" id="3.30.450.60">
    <property type="match status" value="1"/>
</dbReference>
<name>A0AAJ7XET5_PETMA</name>
<keyword evidence="14" id="KW-1185">Reference proteome</keyword>
<keyword evidence="7 12" id="KW-0653">Protein transport</keyword>
<feature type="domain" description="AP complex mu/sigma subunit" evidence="13">
    <location>
        <begin position="55"/>
        <end position="192"/>
    </location>
</feature>
<dbReference type="FunFam" id="3.30.450.60:FF:000008">
    <property type="entry name" value="Coatomer subunit zeta-1 isoform 1"/>
    <property type="match status" value="1"/>
</dbReference>
<evidence type="ECO:0000256" key="10">
    <source>
        <dbReference type="ARBA" id="ARBA00023329"/>
    </source>
</evidence>
<dbReference type="GO" id="GO:0030126">
    <property type="term" value="C:COPI vesicle coat"/>
    <property type="evidence" value="ECO:0007669"/>
    <property type="project" value="UniProtKB-UniRule"/>
</dbReference>
<keyword evidence="5 12" id="KW-0963">Cytoplasm</keyword>
<dbReference type="PANTHER" id="PTHR11043">
    <property type="entry name" value="ZETA-COAT PROTEIN"/>
    <property type="match status" value="1"/>
</dbReference>
<dbReference type="InterPro" id="IPR000804">
    <property type="entry name" value="Clathrin_sm-chain_CS"/>
</dbReference>
<evidence type="ECO:0000256" key="6">
    <source>
        <dbReference type="ARBA" id="ARBA00022892"/>
    </source>
</evidence>
<keyword evidence="9 12" id="KW-0472">Membrane</keyword>
<accession>A0AAJ7XET5</accession>
<sequence length="220" mass="24395">MCGGHARLADGTRAIGKNAMRLAGGSTNGVAGRGTGPRFLVPRPGPGVMEPSLYTVKAIIILDNDGERLYAKYYDDTYPSVKEQKTFEKNIFNKTHRTDSEIALLEGLTVVYKSSVDLYFYVIGSPQENELMLMTVLSCLVESLGHMFRKNVEKRALMENMDAVFLAVDEIVDGGVVLESDPLQVMQRVSLRSDDIPLTEQTVAQVLYSAKEQLKWSLLK</sequence>
<dbReference type="GeneID" id="116954817"/>
<evidence type="ECO:0000313" key="15">
    <source>
        <dbReference type="RefSeq" id="XP_032831547.1"/>
    </source>
</evidence>
<proteinExistence type="inferred from homology"/>
<dbReference type="AlphaFoldDB" id="A0AAJ7XET5"/>
<keyword evidence="4 12" id="KW-0813">Transport</keyword>
<keyword evidence="10 12" id="KW-0968">Cytoplasmic vesicle</keyword>
<dbReference type="SUPFAM" id="SSF64356">
    <property type="entry name" value="SNARE-like"/>
    <property type="match status" value="1"/>
</dbReference>
<dbReference type="GO" id="GO:0006886">
    <property type="term" value="P:intracellular protein transport"/>
    <property type="evidence" value="ECO:0007669"/>
    <property type="project" value="InterPro"/>
</dbReference>
<dbReference type="PROSITE" id="PS00989">
    <property type="entry name" value="CLAT_ADAPTOR_S"/>
    <property type="match status" value="1"/>
</dbReference>
<gene>
    <name evidence="15" type="primary">LOC116954817</name>
</gene>